<dbReference type="EMBL" id="JBHSDY010000003">
    <property type="protein sequence ID" value="MFC4297620.1"/>
    <property type="molecule type" value="Genomic_DNA"/>
</dbReference>
<evidence type="ECO:0000313" key="2">
    <source>
        <dbReference type="EMBL" id="MFC4297620.1"/>
    </source>
</evidence>
<organism evidence="2 3">
    <name type="scientific">Castellaniella hirudinis</name>
    <dbReference type="NCBI Taxonomy" id="1144617"/>
    <lineage>
        <taxon>Bacteria</taxon>
        <taxon>Pseudomonadati</taxon>
        <taxon>Pseudomonadota</taxon>
        <taxon>Betaproteobacteria</taxon>
        <taxon>Burkholderiales</taxon>
        <taxon>Alcaligenaceae</taxon>
        <taxon>Castellaniella</taxon>
    </lineage>
</organism>
<feature type="domain" description="HD-GYP" evidence="1">
    <location>
        <begin position="304"/>
        <end position="516"/>
    </location>
</feature>
<protein>
    <submittedName>
        <fullName evidence="2">HD domain-containing phosphohydrolase</fullName>
    </submittedName>
</protein>
<sequence length="529" mass="58585">MSPSSSPGAVDPTIFQKLLDITLSLSAERHLPRLYEQIITAAQDFTRADGGTLYILEGQGAGQQLRFEVMHTLSLGIHSGGTSGQAISLRPIPLWLEDGQANHQNVCAHVWHQGTPVNIPDAYEVEDFDFSGTRAFDRAMQYRTASLLTLPLQNHAGDIIGILQLVNARDPGTGLVQAFNPALEPVALALASSAAVTLDKQQLLQGHKDLLDAFIRTIAQAIDAKSAHTSAHCQRVPVLTELIAQAACRAQDGPLKDFTLDDEGWYELRVAAWLHDCGKLATPDSLLDKSTKLHALSDRIETIQARYAALIAQETLAAADRTDAGLQARISQWREDCDFLARANIGGEFMRPEDQQRVRDIALQTWMDHTGAVQPLLTAEEADMLCIARGTLNNAERLRINQHIDVTLQMLEVMPFPKTLARVPEYAGGHHEKIDGTGFPRGLTGDQMSWPARMMAIADIFEALTARDRPYKPPMPLSQALSILRDMRDRRHIDADLYALFLDARVWETYAREHLLPDQLDVQDPTAYH</sequence>
<dbReference type="Pfam" id="PF13487">
    <property type="entry name" value="HD_5"/>
    <property type="match status" value="1"/>
</dbReference>
<dbReference type="Gene3D" id="1.10.3210.10">
    <property type="entry name" value="Hypothetical protein af1432"/>
    <property type="match status" value="2"/>
</dbReference>
<dbReference type="SMART" id="SM00471">
    <property type="entry name" value="HDc"/>
    <property type="match status" value="1"/>
</dbReference>
<dbReference type="SUPFAM" id="SSF109604">
    <property type="entry name" value="HD-domain/PDEase-like"/>
    <property type="match status" value="2"/>
</dbReference>
<dbReference type="InterPro" id="IPR037522">
    <property type="entry name" value="HD_GYP_dom"/>
</dbReference>
<dbReference type="InterPro" id="IPR003018">
    <property type="entry name" value="GAF"/>
</dbReference>
<dbReference type="Pfam" id="PF01590">
    <property type="entry name" value="GAF"/>
    <property type="match status" value="1"/>
</dbReference>
<evidence type="ECO:0000313" key="3">
    <source>
        <dbReference type="Proteomes" id="UP001595756"/>
    </source>
</evidence>
<dbReference type="InterPro" id="IPR029016">
    <property type="entry name" value="GAF-like_dom_sf"/>
</dbReference>
<dbReference type="SUPFAM" id="SSF55781">
    <property type="entry name" value="GAF domain-like"/>
    <property type="match status" value="1"/>
</dbReference>
<dbReference type="CDD" id="cd00077">
    <property type="entry name" value="HDc"/>
    <property type="match status" value="1"/>
</dbReference>
<keyword evidence="3" id="KW-1185">Reference proteome</keyword>
<comment type="caution">
    <text evidence="2">The sequence shown here is derived from an EMBL/GenBank/DDBJ whole genome shotgun (WGS) entry which is preliminary data.</text>
</comment>
<dbReference type="PANTHER" id="PTHR43155">
    <property type="entry name" value="CYCLIC DI-GMP PHOSPHODIESTERASE PA4108-RELATED"/>
    <property type="match status" value="1"/>
</dbReference>
<evidence type="ECO:0000259" key="1">
    <source>
        <dbReference type="PROSITE" id="PS51832"/>
    </source>
</evidence>
<gene>
    <name evidence="2" type="ORF">ACFO0J_06155</name>
</gene>
<dbReference type="InterPro" id="IPR003607">
    <property type="entry name" value="HD/PDEase_dom"/>
</dbReference>
<reference evidence="3" key="1">
    <citation type="journal article" date="2019" name="Int. J. Syst. Evol. Microbiol.">
        <title>The Global Catalogue of Microorganisms (GCM) 10K type strain sequencing project: providing services to taxonomists for standard genome sequencing and annotation.</title>
        <authorList>
            <consortium name="The Broad Institute Genomics Platform"/>
            <consortium name="The Broad Institute Genome Sequencing Center for Infectious Disease"/>
            <person name="Wu L."/>
            <person name="Ma J."/>
        </authorList>
    </citation>
    <scope>NUCLEOTIDE SEQUENCE [LARGE SCALE GENOMIC DNA]</scope>
    <source>
        <strain evidence="3">CGMCC 1.19029</strain>
    </source>
</reference>
<dbReference type="RefSeq" id="WP_376812175.1">
    <property type="nucleotide sequence ID" value="NZ_JBHSDY010000003.1"/>
</dbReference>
<dbReference type="SMART" id="SM00065">
    <property type="entry name" value="GAF"/>
    <property type="match status" value="1"/>
</dbReference>
<dbReference type="Gene3D" id="3.30.450.40">
    <property type="match status" value="1"/>
</dbReference>
<accession>A0ABV8RXK7</accession>
<name>A0ABV8RXK7_9BURK</name>
<dbReference type="PROSITE" id="PS51832">
    <property type="entry name" value="HD_GYP"/>
    <property type="match status" value="1"/>
</dbReference>
<dbReference type="PANTHER" id="PTHR43155:SF2">
    <property type="entry name" value="CYCLIC DI-GMP PHOSPHODIESTERASE PA4108"/>
    <property type="match status" value="1"/>
</dbReference>
<proteinExistence type="predicted"/>
<dbReference type="Proteomes" id="UP001595756">
    <property type="component" value="Unassembled WGS sequence"/>
</dbReference>